<dbReference type="EMBL" id="BARS01048493">
    <property type="protein sequence ID" value="GAG37086.1"/>
    <property type="molecule type" value="Genomic_DNA"/>
</dbReference>
<feature type="non-terminal residue" evidence="1">
    <location>
        <position position="1"/>
    </location>
</feature>
<feature type="non-terminal residue" evidence="1">
    <location>
        <position position="242"/>
    </location>
</feature>
<dbReference type="AlphaFoldDB" id="X0YK01"/>
<comment type="caution">
    <text evidence="1">The sequence shown here is derived from an EMBL/GenBank/DDBJ whole genome shotgun (WGS) entry which is preliminary data.</text>
</comment>
<name>X0YK01_9ZZZZ</name>
<gene>
    <name evidence="1" type="ORF">S01H1_72669</name>
</gene>
<organism evidence="1">
    <name type="scientific">marine sediment metagenome</name>
    <dbReference type="NCBI Taxonomy" id="412755"/>
    <lineage>
        <taxon>unclassified sequences</taxon>
        <taxon>metagenomes</taxon>
        <taxon>ecological metagenomes</taxon>
    </lineage>
</organism>
<reference evidence="1" key="1">
    <citation type="journal article" date="2014" name="Front. Microbiol.">
        <title>High frequency of phylogenetically diverse reductive dehalogenase-homologous genes in deep subseafloor sedimentary metagenomes.</title>
        <authorList>
            <person name="Kawai M."/>
            <person name="Futagami T."/>
            <person name="Toyoda A."/>
            <person name="Takaki Y."/>
            <person name="Nishi S."/>
            <person name="Hori S."/>
            <person name="Arai W."/>
            <person name="Tsubouchi T."/>
            <person name="Morono Y."/>
            <person name="Uchiyama I."/>
            <person name="Ito T."/>
            <person name="Fujiyama A."/>
            <person name="Inagaki F."/>
            <person name="Takami H."/>
        </authorList>
    </citation>
    <scope>NUCLEOTIDE SEQUENCE</scope>
    <source>
        <strain evidence="1">Expedition CK06-06</strain>
    </source>
</reference>
<evidence type="ECO:0008006" key="2">
    <source>
        <dbReference type="Google" id="ProtNLM"/>
    </source>
</evidence>
<proteinExistence type="predicted"/>
<accession>X0YK01</accession>
<sequence>VEVAGYYTSLRKGFEEIGITADFVDLSGNPFAYGRARKMGITAKALRAMRKALGIVVRSPNMQRRLHRILQTLTGIPLLVKGLWKYDVFIFGFGTSLMAFRDLPILKALGKRIIYVFHGSDIRPPYIDGAQLLGKYGLTARQAIRQAERLKRMIRRIERYADVMVDLPTQGLFHEKPFVNWLRIGIPFQRPDVKEKAADSRLPERGAVRILHSPSHPEAKGTDRVRDTIESLRAKGYAIEYV</sequence>
<evidence type="ECO:0000313" key="1">
    <source>
        <dbReference type="EMBL" id="GAG37086.1"/>
    </source>
</evidence>
<protein>
    <recommendedName>
        <fullName evidence="2">Glycosyltransferase subfamily 4-like N-terminal domain-containing protein</fullName>
    </recommendedName>
</protein>